<comment type="similarity">
    <text evidence="1">Belongs to the leucine-binding protein family.</text>
</comment>
<dbReference type="PANTHER" id="PTHR30483">
    <property type="entry name" value="LEUCINE-SPECIFIC-BINDING PROTEIN"/>
    <property type="match status" value="1"/>
</dbReference>
<keyword evidence="5" id="KW-1185">Reference proteome</keyword>
<dbReference type="Proteomes" id="UP001519287">
    <property type="component" value="Unassembled WGS sequence"/>
</dbReference>
<name>A0ABS4IR00_9BACL</name>
<accession>A0ABS4IR00</accession>
<dbReference type="PANTHER" id="PTHR30483:SF6">
    <property type="entry name" value="PERIPLASMIC BINDING PROTEIN OF ABC TRANSPORTER FOR NATURAL AMINO ACIDS"/>
    <property type="match status" value="1"/>
</dbReference>
<proteinExistence type="inferred from homology"/>
<dbReference type="CDD" id="cd06344">
    <property type="entry name" value="PBP1_ABC_HAAT-like"/>
    <property type="match status" value="1"/>
</dbReference>
<dbReference type="InterPro" id="IPR051010">
    <property type="entry name" value="BCAA_transport"/>
</dbReference>
<dbReference type="Gene3D" id="3.40.50.2300">
    <property type="match status" value="2"/>
</dbReference>
<organism evidence="4 5">
    <name type="scientific">Paenibacillus eucommiae</name>
    <dbReference type="NCBI Taxonomy" id="1355755"/>
    <lineage>
        <taxon>Bacteria</taxon>
        <taxon>Bacillati</taxon>
        <taxon>Bacillota</taxon>
        <taxon>Bacilli</taxon>
        <taxon>Bacillales</taxon>
        <taxon>Paenibacillaceae</taxon>
        <taxon>Paenibacillus</taxon>
    </lineage>
</organism>
<dbReference type="RefSeq" id="WP_209970754.1">
    <property type="nucleotide sequence ID" value="NZ_JAGGLB010000003.1"/>
</dbReference>
<dbReference type="InterPro" id="IPR028082">
    <property type="entry name" value="Peripla_BP_I"/>
</dbReference>
<evidence type="ECO:0000313" key="4">
    <source>
        <dbReference type="EMBL" id="MBP1989992.1"/>
    </source>
</evidence>
<keyword evidence="2" id="KW-0732">Signal</keyword>
<dbReference type="InterPro" id="IPR028081">
    <property type="entry name" value="Leu-bd"/>
</dbReference>
<feature type="domain" description="Leucine-binding protein" evidence="3">
    <location>
        <begin position="57"/>
        <end position="380"/>
    </location>
</feature>
<dbReference type="PROSITE" id="PS51257">
    <property type="entry name" value="PROKAR_LIPOPROTEIN"/>
    <property type="match status" value="1"/>
</dbReference>
<gene>
    <name evidence="4" type="ORF">J2Z66_001590</name>
</gene>
<dbReference type="Pfam" id="PF13458">
    <property type="entry name" value="Peripla_BP_6"/>
    <property type="match status" value="1"/>
</dbReference>
<dbReference type="SUPFAM" id="SSF53822">
    <property type="entry name" value="Periplasmic binding protein-like I"/>
    <property type="match status" value="1"/>
</dbReference>
<sequence length="389" mass="42373">MKTRFHSLKNLKTWSIGVLLFVFVATGCSSDRTPYEARERALRNASNEVVVGAVWPFAQHNDLFREGLELALEEINEKGVLNGKPVRLVLKDDEASVTTGLAIAQHFADDLQVSAVIGHRSSSVSIPTSLMYENAGILQLVPAATAPKLTENNNQLVFRNIPDDVQLGNSLALYAQVEGFQNIAIYYVDDEYGSGLANSFEDKAREAGLHVVDRISGYKNAADVKRIVEKWKVLDCDLVLMAGAAADGIDFITNLRETGMSIPVIGGDGLDSEEFAASGAAVEGTLIASIYHPDAPSPQNEQFHKKFTVKYGKEPNKWAAQGYDILHLLADAIEKANSKIPADIAAALREMNAWEGAAGPRSFSPDGNIHDMPVVMKQVRNGTFEYVKP</sequence>
<evidence type="ECO:0000259" key="3">
    <source>
        <dbReference type="Pfam" id="PF13458"/>
    </source>
</evidence>
<evidence type="ECO:0000256" key="1">
    <source>
        <dbReference type="ARBA" id="ARBA00010062"/>
    </source>
</evidence>
<evidence type="ECO:0000313" key="5">
    <source>
        <dbReference type="Proteomes" id="UP001519287"/>
    </source>
</evidence>
<protein>
    <submittedName>
        <fullName evidence="4">Branched-chain amino acid transport system substrate-binding protein</fullName>
    </submittedName>
</protein>
<dbReference type="EMBL" id="JAGGLB010000003">
    <property type="protein sequence ID" value="MBP1989992.1"/>
    <property type="molecule type" value="Genomic_DNA"/>
</dbReference>
<evidence type="ECO:0000256" key="2">
    <source>
        <dbReference type="ARBA" id="ARBA00022729"/>
    </source>
</evidence>
<comment type="caution">
    <text evidence="4">The sequence shown here is derived from an EMBL/GenBank/DDBJ whole genome shotgun (WGS) entry which is preliminary data.</text>
</comment>
<reference evidence="4 5" key="1">
    <citation type="submission" date="2021-03" db="EMBL/GenBank/DDBJ databases">
        <title>Genomic Encyclopedia of Type Strains, Phase IV (KMG-IV): sequencing the most valuable type-strain genomes for metagenomic binning, comparative biology and taxonomic classification.</title>
        <authorList>
            <person name="Goeker M."/>
        </authorList>
    </citation>
    <scope>NUCLEOTIDE SEQUENCE [LARGE SCALE GENOMIC DNA]</scope>
    <source>
        <strain evidence="4 5">DSM 26048</strain>
    </source>
</reference>